<organism evidence="1 2">
    <name type="scientific">Dermatophagoides pteronyssinus</name>
    <name type="common">European house dust mite</name>
    <dbReference type="NCBI Taxonomy" id="6956"/>
    <lineage>
        <taxon>Eukaryota</taxon>
        <taxon>Metazoa</taxon>
        <taxon>Ecdysozoa</taxon>
        <taxon>Arthropoda</taxon>
        <taxon>Chelicerata</taxon>
        <taxon>Arachnida</taxon>
        <taxon>Acari</taxon>
        <taxon>Acariformes</taxon>
        <taxon>Sarcoptiformes</taxon>
        <taxon>Astigmata</taxon>
        <taxon>Psoroptidia</taxon>
        <taxon>Analgoidea</taxon>
        <taxon>Pyroglyphidae</taxon>
        <taxon>Dermatophagoidinae</taxon>
        <taxon>Dermatophagoides</taxon>
    </lineage>
</organism>
<protein>
    <recommendedName>
        <fullName evidence="3">Coiled-coil-helix-coiled-coil-helix domain-containing protein 1-like</fullName>
    </recommendedName>
</protein>
<dbReference type="InterPro" id="IPR009069">
    <property type="entry name" value="Cys_alpha_HP_mot_SF"/>
</dbReference>
<keyword evidence="2" id="KW-1185">Reference proteome</keyword>
<dbReference type="EMBL" id="NJHN03000035">
    <property type="protein sequence ID" value="KAH9422788.1"/>
    <property type="molecule type" value="Genomic_DNA"/>
</dbReference>
<accession>A0ABQ8JJL1</accession>
<evidence type="ECO:0008006" key="3">
    <source>
        <dbReference type="Google" id="ProtNLM"/>
    </source>
</evidence>
<evidence type="ECO:0000313" key="2">
    <source>
        <dbReference type="Proteomes" id="UP000887458"/>
    </source>
</evidence>
<reference evidence="1 2" key="2">
    <citation type="journal article" date="2022" name="Mol. Biol. Evol.">
        <title>Comparative Genomics Reveals Insights into the Divergent Evolution of Astigmatic Mites and Household Pest Adaptations.</title>
        <authorList>
            <person name="Xiong Q."/>
            <person name="Wan A.T."/>
            <person name="Liu X."/>
            <person name="Fung C.S."/>
            <person name="Xiao X."/>
            <person name="Malainual N."/>
            <person name="Hou J."/>
            <person name="Wang L."/>
            <person name="Wang M."/>
            <person name="Yang K.Y."/>
            <person name="Cui Y."/>
            <person name="Leung E.L."/>
            <person name="Nong W."/>
            <person name="Shin S.K."/>
            <person name="Au S.W."/>
            <person name="Jeong K.Y."/>
            <person name="Chew F.T."/>
            <person name="Hui J.H."/>
            <person name="Leung T.F."/>
            <person name="Tungtrongchitr A."/>
            <person name="Zhong N."/>
            <person name="Liu Z."/>
            <person name="Tsui S.K."/>
        </authorList>
    </citation>
    <scope>NUCLEOTIDE SEQUENCE [LARGE SCALE GENOMIC DNA]</scope>
    <source>
        <strain evidence="1">Derp</strain>
    </source>
</reference>
<gene>
    <name evidence="1" type="ORF">DERP_008051</name>
</gene>
<dbReference type="PANTHER" id="PTHR31278:SF2">
    <property type="entry name" value="SMALL RIBOSOMAL SUBUNIT PROTEIN MS37"/>
    <property type="match status" value="1"/>
</dbReference>
<dbReference type="InterPro" id="IPR033620">
    <property type="entry name" value="Ribosomal_mS37_met"/>
</dbReference>
<evidence type="ECO:0000313" key="1">
    <source>
        <dbReference type="EMBL" id="KAH9422788.1"/>
    </source>
</evidence>
<name>A0ABQ8JJL1_DERPT</name>
<dbReference type="Gene3D" id="1.10.287.1130">
    <property type="entry name" value="CytochromE C oxidase copper chaperone"/>
    <property type="match status" value="1"/>
</dbReference>
<comment type="caution">
    <text evidence="1">The sequence shown here is derived from an EMBL/GenBank/DDBJ whole genome shotgun (WGS) entry which is preliminary data.</text>
</comment>
<dbReference type="SUPFAM" id="SSF47072">
    <property type="entry name" value="Cysteine alpha-hairpin motif"/>
    <property type="match status" value="1"/>
</dbReference>
<reference evidence="1 2" key="1">
    <citation type="journal article" date="2018" name="J. Allergy Clin. Immunol.">
        <title>High-quality assembly of Dermatophagoides pteronyssinus genome and transcriptome reveals a wide range of novel allergens.</title>
        <authorList>
            <person name="Liu X.Y."/>
            <person name="Yang K.Y."/>
            <person name="Wang M.Q."/>
            <person name="Kwok J.S."/>
            <person name="Zeng X."/>
            <person name="Yang Z."/>
            <person name="Xiao X.J."/>
            <person name="Lau C.P."/>
            <person name="Li Y."/>
            <person name="Huang Z.M."/>
            <person name="Ba J.G."/>
            <person name="Yim A.K."/>
            <person name="Ouyang C.Y."/>
            <person name="Ngai S.M."/>
            <person name="Chan T.F."/>
            <person name="Leung E.L."/>
            <person name="Liu L."/>
            <person name="Liu Z.G."/>
            <person name="Tsui S.K."/>
        </authorList>
    </citation>
    <scope>NUCLEOTIDE SEQUENCE [LARGE SCALE GENOMIC DNA]</scope>
    <source>
        <strain evidence="1">Derp</strain>
    </source>
</reference>
<sequence>MRTTQPLFWNKWMKNGRKPARPPYRFTECKKLELKDYVSGGDRHSSELACNSQMMDMMNCLKQYDFDEQKCSQQIKSFRSCYNTFLENQKKAKLGSNKNEPIPHQQKLTRVQVNTMLKRYPQPR</sequence>
<proteinExistence type="predicted"/>
<dbReference type="PANTHER" id="PTHR31278">
    <property type="entry name" value="CHCHD1"/>
    <property type="match status" value="1"/>
</dbReference>
<dbReference type="Proteomes" id="UP000887458">
    <property type="component" value="Unassembled WGS sequence"/>
</dbReference>